<dbReference type="Proteomes" id="UP000196027">
    <property type="component" value="Chromosome"/>
</dbReference>
<name>A0A1Y0ICB1_9GAMM</name>
<accession>A0A1Y0ICB1</accession>
<feature type="domain" description="DHFR" evidence="9">
    <location>
        <begin position="1"/>
        <end position="158"/>
    </location>
</feature>
<evidence type="ECO:0000256" key="7">
    <source>
        <dbReference type="ARBA" id="ARBA00025067"/>
    </source>
</evidence>
<dbReference type="InterPro" id="IPR012259">
    <property type="entry name" value="DHFR"/>
</dbReference>
<gene>
    <name evidence="10" type="ORF">OLMES_4151</name>
</gene>
<dbReference type="GO" id="GO:0004146">
    <property type="term" value="F:dihydrofolate reductase activity"/>
    <property type="evidence" value="ECO:0007669"/>
    <property type="project" value="UniProtKB-EC"/>
</dbReference>
<dbReference type="GO" id="GO:0046654">
    <property type="term" value="P:tetrahydrofolate biosynthetic process"/>
    <property type="evidence" value="ECO:0007669"/>
    <property type="project" value="UniProtKB-UniPathway"/>
</dbReference>
<dbReference type="EC" id="1.5.1.3" evidence="3 8"/>
<dbReference type="PIRSF" id="PIRSF000194">
    <property type="entry name" value="DHFR"/>
    <property type="match status" value="1"/>
</dbReference>
<dbReference type="GO" id="GO:0046655">
    <property type="term" value="P:folic acid metabolic process"/>
    <property type="evidence" value="ECO:0007669"/>
    <property type="project" value="TreeGrafter"/>
</dbReference>
<keyword evidence="6 8" id="KW-0560">Oxidoreductase</keyword>
<evidence type="ECO:0000256" key="5">
    <source>
        <dbReference type="ARBA" id="ARBA00022857"/>
    </source>
</evidence>
<sequence>MAENRTIGINNNLPWYLPEDLKYFKRVTLGKPIIMGRKTFESIGKPLPGRKNIVVTRNPEWQSPGVDAVQDLESAVSRAESAAMIEGTEEVMIIGGDQIYHLALPKVDRLYLTLVHAEVQGDAWFPELDWGEWQEVSRESFSAEGANIYDYSFVVFDRRQVKA</sequence>
<comment type="similarity">
    <text evidence="2 8">Belongs to the dihydrofolate reductase family.</text>
</comment>
<keyword evidence="4 8" id="KW-0554">One-carbon metabolism</keyword>
<dbReference type="GO" id="GO:0006730">
    <property type="term" value="P:one-carbon metabolic process"/>
    <property type="evidence" value="ECO:0007669"/>
    <property type="project" value="UniProtKB-KW"/>
</dbReference>
<dbReference type="KEGG" id="ome:OLMES_4151"/>
<dbReference type="Pfam" id="PF00186">
    <property type="entry name" value="DHFR_1"/>
    <property type="match status" value="1"/>
</dbReference>
<keyword evidence="5 8" id="KW-0521">NADP</keyword>
<evidence type="ECO:0000259" key="9">
    <source>
        <dbReference type="PROSITE" id="PS51330"/>
    </source>
</evidence>
<comment type="function">
    <text evidence="7 8">Key enzyme in folate metabolism. Catalyzes an essential reaction for de novo glycine and purine synthesis, and for DNA precursor synthesis.</text>
</comment>
<organism evidence="10 11">
    <name type="scientific">Oleiphilus messinensis</name>
    <dbReference type="NCBI Taxonomy" id="141451"/>
    <lineage>
        <taxon>Bacteria</taxon>
        <taxon>Pseudomonadati</taxon>
        <taxon>Pseudomonadota</taxon>
        <taxon>Gammaproteobacteria</taxon>
        <taxon>Oceanospirillales</taxon>
        <taxon>Oleiphilaceae</taxon>
        <taxon>Oleiphilus</taxon>
    </lineage>
</organism>
<proteinExistence type="inferred from homology"/>
<comment type="pathway">
    <text evidence="1 8">Cofactor biosynthesis; tetrahydrofolate biosynthesis; 5,6,7,8-tetrahydrofolate from 7,8-dihydrofolate: step 1/1.</text>
</comment>
<protein>
    <recommendedName>
        <fullName evidence="3 8">Dihydrofolate reductase</fullName>
        <ecNumber evidence="3 8">1.5.1.3</ecNumber>
    </recommendedName>
</protein>
<dbReference type="GO" id="GO:0005829">
    <property type="term" value="C:cytosol"/>
    <property type="evidence" value="ECO:0007669"/>
    <property type="project" value="TreeGrafter"/>
</dbReference>
<dbReference type="Gene3D" id="3.40.430.10">
    <property type="entry name" value="Dihydrofolate Reductase, subunit A"/>
    <property type="match status" value="1"/>
</dbReference>
<evidence type="ECO:0000256" key="4">
    <source>
        <dbReference type="ARBA" id="ARBA00022563"/>
    </source>
</evidence>
<evidence type="ECO:0000256" key="6">
    <source>
        <dbReference type="ARBA" id="ARBA00023002"/>
    </source>
</evidence>
<dbReference type="EMBL" id="CP021425">
    <property type="protein sequence ID" value="ARU58168.1"/>
    <property type="molecule type" value="Genomic_DNA"/>
</dbReference>
<dbReference type="InterPro" id="IPR001796">
    <property type="entry name" value="DHFR_dom"/>
</dbReference>
<dbReference type="PROSITE" id="PS51330">
    <property type="entry name" value="DHFR_2"/>
    <property type="match status" value="1"/>
</dbReference>
<evidence type="ECO:0000256" key="2">
    <source>
        <dbReference type="ARBA" id="ARBA00009539"/>
    </source>
</evidence>
<dbReference type="InterPro" id="IPR024072">
    <property type="entry name" value="DHFR-like_dom_sf"/>
</dbReference>
<dbReference type="GO" id="GO:0046452">
    <property type="term" value="P:dihydrofolate metabolic process"/>
    <property type="evidence" value="ECO:0007669"/>
    <property type="project" value="TreeGrafter"/>
</dbReference>
<evidence type="ECO:0000256" key="3">
    <source>
        <dbReference type="ARBA" id="ARBA00012856"/>
    </source>
</evidence>
<dbReference type="AlphaFoldDB" id="A0A1Y0ICB1"/>
<reference evidence="10 11" key="1">
    <citation type="submission" date="2017-05" db="EMBL/GenBank/DDBJ databases">
        <title>Genomic insights into alkan degradation activity of Oleiphilus messinensis.</title>
        <authorList>
            <person name="Kozyavkin S.A."/>
            <person name="Slesarev A.I."/>
            <person name="Golyshin P.N."/>
            <person name="Korzhenkov A."/>
            <person name="Golyshina O.N."/>
            <person name="Toshchakov S.V."/>
        </authorList>
    </citation>
    <scope>NUCLEOTIDE SEQUENCE [LARGE SCALE GENOMIC DNA]</scope>
    <source>
        <strain evidence="10 11">ME102</strain>
    </source>
</reference>
<evidence type="ECO:0000256" key="1">
    <source>
        <dbReference type="ARBA" id="ARBA00004903"/>
    </source>
</evidence>
<keyword evidence="11" id="KW-1185">Reference proteome</keyword>
<dbReference type="UniPathway" id="UPA00077">
    <property type="reaction ID" value="UER00158"/>
</dbReference>
<evidence type="ECO:0000313" key="11">
    <source>
        <dbReference type="Proteomes" id="UP000196027"/>
    </source>
</evidence>
<comment type="catalytic activity">
    <reaction evidence="8">
        <text>(6S)-5,6,7,8-tetrahydrofolate + NADP(+) = 7,8-dihydrofolate + NADPH + H(+)</text>
        <dbReference type="Rhea" id="RHEA:15009"/>
        <dbReference type="ChEBI" id="CHEBI:15378"/>
        <dbReference type="ChEBI" id="CHEBI:57451"/>
        <dbReference type="ChEBI" id="CHEBI:57453"/>
        <dbReference type="ChEBI" id="CHEBI:57783"/>
        <dbReference type="ChEBI" id="CHEBI:58349"/>
        <dbReference type="EC" id="1.5.1.3"/>
    </reaction>
</comment>
<dbReference type="PANTHER" id="PTHR48069:SF3">
    <property type="entry name" value="DIHYDROFOLATE REDUCTASE"/>
    <property type="match status" value="1"/>
</dbReference>
<dbReference type="SUPFAM" id="SSF53597">
    <property type="entry name" value="Dihydrofolate reductase-like"/>
    <property type="match status" value="1"/>
</dbReference>
<dbReference type="PANTHER" id="PTHR48069">
    <property type="entry name" value="DIHYDROFOLATE REDUCTASE"/>
    <property type="match status" value="1"/>
</dbReference>
<evidence type="ECO:0000313" key="10">
    <source>
        <dbReference type="EMBL" id="ARU58168.1"/>
    </source>
</evidence>
<evidence type="ECO:0000256" key="8">
    <source>
        <dbReference type="PIRNR" id="PIRNR000194"/>
    </source>
</evidence>
<dbReference type="FunFam" id="3.40.430.10:FF:000001">
    <property type="entry name" value="Dihydrofolate reductase"/>
    <property type="match status" value="1"/>
</dbReference>
<dbReference type="PRINTS" id="PR00070">
    <property type="entry name" value="DHFR"/>
</dbReference>
<dbReference type="CDD" id="cd00209">
    <property type="entry name" value="DHFR"/>
    <property type="match status" value="1"/>
</dbReference>
<dbReference type="GO" id="GO:0070401">
    <property type="term" value="F:NADP+ binding"/>
    <property type="evidence" value="ECO:0007669"/>
    <property type="project" value="UniProtKB-ARBA"/>
</dbReference>